<proteinExistence type="predicted"/>
<protein>
    <submittedName>
        <fullName evidence="2">Dihydrofolate reductase family protein</fullName>
    </submittedName>
</protein>
<dbReference type="Pfam" id="PF01872">
    <property type="entry name" value="RibD_C"/>
    <property type="match status" value="1"/>
</dbReference>
<dbReference type="Gene3D" id="3.40.430.10">
    <property type="entry name" value="Dihydrofolate Reductase, subunit A"/>
    <property type="match status" value="1"/>
</dbReference>
<dbReference type="Proteomes" id="UP001549749">
    <property type="component" value="Unassembled WGS sequence"/>
</dbReference>
<name>A0ABV2T1P7_9BACT</name>
<evidence type="ECO:0000313" key="3">
    <source>
        <dbReference type="Proteomes" id="UP001549749"/>
    </source>
</evidence>
<dbReference type="SUPFAM" id="SSF53597">
    <property type="entry name" value="Dihydrofolate reductase-like"/>
    <property type="match status" value="1"/>
</dbReference>
<dbReference type="RefSeq" id="WP_354659587.1">
    <property type="nucleotide sequence ID" value="NZ_JBEXAC010000001.1"/>
</dbReference>
<organism evidence="2 3">
    <name type="scientific">Chitinophaga defluvii</name>
    <dbReference type="NCBI Taxonomy" id="3163343"/>
    <lineage>
        <taxon>Bacteria</taxon>
        <taxon>Pseudomonadati</taxon>
        <taxon>Bacteroidota</taxon>
        <taxon>Chitinophagia</taxon>
        <taxon>Chitinophagales</taxon>
        <taxon>Chitinophagaceae</taxon>
        <taxon>Chitinophaga</taxon>
    </lineage>
</organism>
<sequence length="198" mass="22474">MRKVIVSINVTLDGFMAESNGALDWHFPLWDNEMAKSAYQQLSRTDTILLGRVTYQAMAAYYPVAGRNKVCTPNIDTALANMMNNYPKVVFSRTLQTLAWRNARLAQAGIAEEIAQLRRLPGKHLMIFGSGSLIAHFMQLDLIDEYLIWVHPVILGKGNPLFKGIDYKLNLNLLKTKRFESGVVLLDYEVLHHHKAFV</sequence>
<reference evidence="2 3" key="1">
    <citation type="submission" date="2024-06" db="EMBL/GenBank/DDBJ databases">
        <title>Chitinophaga defluvii sp. nov., isolated from municipal sewage.</title>
        <authorList>
            <person name="Zhang L."/>
        </authorList>
    </citation>
    <scope>NUCLEOTIDE SEQUENCE [LARGE SCALE GENOMIC DNA]</scope>
    <source>
        <strain evidence="2 3">H8</strain>
    </source>
</reference>
<dbReference type="InterPro" id="IPR002734">
    <property type="entry name" value="RibDG_C"/>
</dbReference>
<evidence type="ECO:0000259" key="1">
    <source>
        <dbReference type="Pfam" id="PF01872"/>
    </source>
</evidence>
<evidence type="ECO:0000313" key="2">
    <source>
        <dbReference type="EMBL" id="MET6996946.1"/>
    </source>
</evidence>
<dbReference type="PANTHER" id="PTHR38011:SF11">
    <property type="entry name" value="2,5-DIAMINO-6-RIBOSYLAMINO-4(3H)-PYRIMIDINONE 5'-PHOSPHATE REDUCTASE"/>
    <property type="match status" value="1"/>
</dbReference>
<dbReference type="InterPro" id="IPR050765">
    <property type="entry name" value="Riboflavin_Biosynth_HTPR"/>
</dbReference>
<comment type="caution">
    <text evidence="2">The sequence shown here is derived from an EMBL/GenBank/DDBJ whole genome shotgun (WGS) entry which is preliminary data.</text>
</comment>
<dbReference type="InterPro" id="IPR024072">
    <property type="entry name" value="DHFR-like_dom_sf"/>
</dbReference>
<dbReference type="EMBL" id="JBEXAC010000001">
    <property type="protein sequence ID" value="MET6996946.1"/>
    <property type="molecule type" value="Genomic_DNA"/>
</dbReference>
<keyword evidence="3" id="KW-1185">Reference proteome</keyword>
<accession>A0ABV2T1P7</accession>
<dbReference type="PANTHER" id="PTHR38011">
    <property type="entry name" value="DIHYDROFOLATE REDUCTASE FAMILY PROTEIN (AFU_ORTHOLOGUE AFUA_8G06820)"/>
    <property type="match status" value="1"/>
</dbReference>
<feature type="domain" description="Bacterial bifunctional deaminase-reductase C-terminal" evidence="1">
    <location>
        <begin position="2"/>
        <end position="185"/>
    </location>
</feature>
<gene>
    <name evidence="2" type="ORF">ABR189_06185</name>
</gene>